<reference evidence="2 3" key="2">
    <citation type="journal article" date="2003" name="Nat. Biotechnol.">
        <title>Complete genome sequence and comparative analysis of the industrial microorganism Streptomyces avermitilis.</title>
        <authorList>
            <person name="Ikeda H."/>
            <person name="Ishikawa J."/>
            <person name="Hanamoto A."/>
            <person name="Shinose M."/>
            <person name="Kikuchi H."/>
            <person name="Shiba T."/>
            <person name="Sakaki Y."/>
            <person name="Hattori M."/>
            <person name="Omura S."/>
        </authorList>
    </citation>
    <scope>NUCLEOTIDE SEQUENCE [LARGE SCALE GENOMIC DNA]</scope>
    <source>
        <strain evidence="3">ATCC 31267 / DSM 46492 / JCM 5070 / NBRC 14893 / NCIMB 12804 / NRRL 8165 / MA-4680</strain>
    </source>
</reference>
<dbReference type="Proteomes" id="UP000000428">
    <property type="component" value="Chromosome"/>
</dbReference>
<sequence length="111" mass="12286">MPRRTIRQSRTQQRDNALPGVPRRWRVRRRSVPVVEPPSEPDTHAILSVFTSHVLDMLPWDSQVTFAGVELACRGQVGWVAHRLACVRRAGGCSSPLAGSSPRTLSSSLAF</sequence>
<dbReference type="AlphaFoldDB" id="Q82RM7"/>
<dbReference type="EMBL" id="BA000030">
    <property type="protein sequence ID" value="BAC67825.1"/>
    <property type="molecule type" value="Genomic_DNA"/>
</dbReference>
<protein>
    <submittedName>
        <fullName evidence="2">Uncharacterized protein</fullName>
    </submittedName>
</protein>
<dbReference type="KEGG" id="sma:SAVERM_116"/>
<feature type="region of interest" description="Disordered" evidence="1">
    <location>
        <begin position="1"/>
        <end position="22"/>
    </location>
</feature>
<evidence type="ECO:0000313" key="2">
    <source>
        <dbReference type="EMBL" id="BAC67825.1"/>
    </source>
</evidence>
<proteinExistence type="predicted"/>
<reference evidence="2 3" key="1">
    <citation type="journal article" date="2001" name="Proc. Natl. Acad. Sci. U.S.A.">
        <title>Genome sequence of an industrial microorganism Streptomyces avermitilis: deducing the ability of producing secondary metabolites.</title>
        <authorList>
            <person name="Omura S."/>
            <person name="Ikeda H."/>
            <person name="Ishikawa J."/>
            <person name="Hanamoto A."/>
            <person name="Takahashi C."/>
            <person name="Shinose M."/>
            <person name="Takahashi Y."/>
            <person name="Horikawa H."/>
            <person name="Nakazawa H."/>
            <person name="Osonoe T."/>
            <person name="Kikuchi H."/>
            <person name="Shiba T."/>
            <person name="Sakaki Y."/>
            <person name="Hattori M."/>
        </authorList>
    </citation>
    <scope>NUCLEOTIDE SEQUENCE [LARGE SCALE GENOMIC DNA]</scope>
    <source>
        <strain evidence="3">ATCC 31267 / DSM 46492 / JCM 5070 / NBRC 14893 / NCIMB 12804 / NRRL 8165 / MA-4680</strain>
    </source>
</reference>
<dbReference type="HOGENOM" id="CLU_2156846_0_0_11"/>
<name>Q82RM7_STRAW</name>
<reference evidence="2 3" key="3">
    <citation type="journal article" date="2014" name="J. Ind. Microbiol. Biotechnol.">
        <title>Genome mining of the Streptomyces avermitilis genome and development of genome-minimized hosts for heterologous expression of biosynthetic gene clusters.</title>
        <authorList>
            <person name="Ikeda H."/>
            <person name="Shin-ya K."/>
            <person name="Omura S."/>
        </authorList>
    </citation>
    <scope>NUCLEOTIDE SEQUENCE [LARGE SCALE GENOMIC DNA]</scope>
    <source>
        <strain evidence="3">ATCC 31267 / DSM 46492 / JCM 5070 / NBRC 14893 / NCIMB 12804 / NRRL 8165 / MA-4680</strain>
    </source>
</reference>
<evidence type="ECO:0000256" key="1">
    <source>
        <dbReference type="SAM" id="MobiDB-lite"/>
    </source>
</evidence>
<evidence type="ECO:0000313" key="3">
    <source>
        <dbReference type="Proteomes" id="UP000000428"/>
    </source>
</evidence>
<accession>Q82RM7</accession>
<gene>
    <name evidence="2" type="ORF">SAVERM_116</name>
</gene>
<keyword evidence="3" id="KW-1185">Reference proteome</keyword>
<organism evidence="2 3">
    <name type="scientific">Streptomyces avermitilis (strain ATCC 31267 / DSM 46492 / JCM 5070 / NBRC 14893 / NCIMB 12804 / NRRL 8165 / MA-4680)</name>
    <dbReference type="NCBI Taxonomy" id="227882"/>
    <lineage>
        <taxon>Bacteria</taxon>
        <taxon>Bacillati</taxon>
        <taxon>Actinomycetota</taxon>
        <taxon>Actinomycetes</taxon>
        <taxon>Kitasatosporales</taxon>
        <taxon>Streptomycetaceae</taxon>
        <taxon>Streptomyces</taxon>
    </lineage>
</organism>